<dbReference type="GO" id="GO:0070847">
    <property type="term" value="C:core mediator complex"/>
    <property type="evidence" value="ECO:0007669"/>
    <property type="project" value="TreeGrafter"/>
</dbReference>
<dbReference type="GO" id="GO:0016592">
    <property type="term" value="C:mediator complex"/>
    <property type="evidence" value="ECO:0007669"/>
    <property type="project" value="InterPro"/>
</dbReference>
<protein>
    <submittedName>
        <fullName evidence="4">Mediator of RNA polymerase II transcription subunit 14</fullName>
    </submittedName>
</protein>
<dbReference type="GO" id="GO:0006357">
    <property type="term" value="P:regulation of transcription by RNA polymerase II"/>
    <property type="evidence" value="ECO:0007669"/>
    <property type="project" value="InterPro"/>
</dbReference>
<dbReference type="GO" id="GO:0003712">
    <property type="term" value="F:transcription coregulator activity"/>
    <property type="evidence" value="ECO:0007669"/>
    <property type="project" value="InterPro"/>
</dbReference>
<keyword evidence="5" id="KW-1185">Reference proteome</keyword>
<dbReference type="Proteomes" id="UP001163046">
    <property type="component" value="Unassembled WGS sequence"/>
</dbReference>
<dbReference type="InterPro" id="IPR013947">
    <property type="entry name" value="Mediator_Med14"/>
</dbReference>
<evidence type="ECO:0000259" key="2">
    <source>
        <dbReference type="Pfam" id="PF22984"/>
    </source>
</evidence>
<dbReference type="PANTHER" id="PTHR12809">
    <property type="entry name" value="MEDIATOR COMPLEX SUBUNIT"/>
    <property type="match status" value="1"/>
</dbReference>
<reference evidence="4" key="1">
    <citation type="submission" date="2023-01" db="EMBL/GenBank/DDBJ databases">
        <title>Genome assembly of the deep-sea coral Lophelia pertusa.</title>
        <authorList>
            <person name="Herrera S."/>
            <person name="Cordes E."/>
        </authorList>
    </citation>
    <scope>NUCLEOTIDE SEQUENCE</scope>
    <source>
        <strain evidence="4">USNM1676648</strain>
        <tissue evidence="4">Polyp</tissue>
    </source>
</reference>
<feature type="domain" description="Mediator of RNA polymerase II transcription subunit 14 RM5" evidence="3">
    <location>
        <begin position="27"/>
        <end position="99"/>
    </location>
</feature>
<dbReference type="InterPro" id="IPR055114">
    <property type="entry name" value="Med14_RM6"/>
</dbReference>
<dbReference type="OrthoDB" id="205099at2759"/>
<name>A0A9X0CW50_9CNID</name>
<evidence type="ECO:0000313" key="4">
    <source>
        <dbReference type="EMBL" id="KAJ7377756.1"/>
    </source>
</evidence>
<dbReference type="Pfam" id="PF22984">
    <property type="entry name" value="RM6_Med14"/>
    <property type="match status" value="1"/>
</dbReference>
<evidence type="ECO:0000256" key="1">
    <source>
        <dbReference type="SAM" id="MobiDB-lite"/>
    </source>
</evidence>
<gene>
    <name evidence="4" type="primary">MED14_2</name>
    <name evidence="4" type="ORF">OS493_026892</name>
</gene>
<evidence type="ECO:0000259" key="3">
    <source>
        <dbReference type="Pfam" id="PF25067"/>
    </source>
</evidence>
<accession>A0A9X0CW50</accession>
<sequence length="356" mass="39918">MGHVVAICHARIPFIQLREELSRHKILYQDLTSEGGVGLAVRLSNLPLPKDCDRALVTSLQPSVLDCVLRLPGESQRTCLLEMIMDNCPLEGLSASEKACAKLYRHAVELDAFLKDSQSHFRHMCRVYSYNYKQLTLQYDPDKQSLVTFEWSVEQAQFVLTFSYCGLNLSANPHCLTSRHLQQEFNSHQSLPYIVQILHETFRPLSAIAKLSTKPVLGIQSHRPLVALRKFVVLPQSSTHVLLNYRKQVSFHSLTRFCSNALEVRFRSKNLVAIRDASYSIVDPSKSRAGLSSIQNLKVFLQLYVDEVAKVGGITSRHASTADDEAPPSPITMETDTPVIDAQFTSPQPMPLTASP</sequence>
<dbReference type="AlphaFoldDB" id="A0A9X0CW50"/>
<dbReference type="PANTHER" id="PTHR12809:SF2">
    <property type="entry name" value="MEDIATOR OF RNA POLYMERASE II TRANSCRIPTION SUBUNIT 14"/>
    <property type="match status" value="1"/>
</dbReference>
<proteinExistence type="predicted"/>
<evidence type="ECO:0000313" key="5">
    <source>
        <dbReference type="Proteomes" id="UP001163046"/>
    </source>
</evidence>
<dbReference type="InterPro" id="IPR056878">
    <property type="entry name" value="RM5_Med14"/>
</dbReference>
<feature type="region of interest" description="Disordered" evidence="1">
    <location>
        <begin position="316"/>
        <end position="356"/>
    </location>
</feature>
<organism evidence="4 5">
    <name type="scientific">Desmophyllum pertusum</name>
    <dbReference type="NCBI Taxonomy" id="174260"/>
    <lineage>
        <taxon>Eukaryota</taxon>
        <taxon>Metazoa</taxon>
        <taxon>Cnidaria</taxon>
        <taxon>Anthozoa</taxon>
        <taxon>Hexacorallia</taxon>
        <taxon>Scleractinia</taxon>
        <taxon>Caryophylliina</taxon>
        <taxon>Caryophylliidae</taxon>
        <taxon>Desmophyllum</taxon>
    </lineage>
</organism>
<dbReference type="EMBL" id="MU826373">
    <property type="protein sequence ID" value="KAJ7377756.1"/>
    <property type="molecule type" value="Genomic_DNA"/>
</dbReference>
<dbReference type="Pfam" id="PF25067">
    <property type="entry name" value="RM5_Med14"/>
    <property type="match status" value="1"/>
</dbReference>
<feature type="domain" description="Mediator of RNA polymerase II transcription subunit 14 RM6" evidence="2">
    <location>
        <begin position="121"/>
        <end position="188"/>
    </location>
</feature>
<comment type="caution">
    <text evidence="4">The sequence shown here is derived from an EMBL/GenBank/DDBJ whole genome shotgun (WGS) entry which is preliminary data.</text>
</comment>